<dbReference type="EMBL" id="MVDD01000007">
    <property type="protein sequence ID" value="PKQ62708.1"/>
    <property type="molecule type" value="Genomic_DNA"/>
</dbReference>
<evidence type="ECO:0000313" key="2">
    <source>
        <dbReference type="Proteomes" id="UP000233535"/>
    </source>
</evidence>
<dbReference type="RefSeq" id="WP_101261469.1">
    <property type="nucleotide sequence ID" value="NZ_MVDD01000007.1"/>
</dbReference>
<reference evidence="1 2" key="1">
    <citation type="journal article" date="2017" name="Front. Microbiol.">
        <title>Labilibaculum manganireducens gen. nov., sp. nov. and Labilibaculum filiforme sp. nov., Novel Bacteroidetes Isolated from Subsurface Sediments of the Baltic Sea.</title>
        <authorList>
            <person name="Vandieken V."/>
            <person name="Marshall I.P."/>
            <person name="Niemann H."/>
            <person name="Engelen B."/>
            <person name="Cypionka H."/>
        </authorList>
    </citation>
    <scope>NUCLEOTIDE SEQUENCE [LARGE SCALE GENOMIC DNA]</scope>
    <source>
        <strain evidence="1 2">59.16B</strain>
    </source>
</reference>
<dbReference type="Proteomes" id="UP000233535">
    <property type="component" value="Unassembled WGS sequence"/>
</dbReference>
<proteinExistence type="predicted"/>
<gene>
    <name evidence="1" type="ORF">BZG02_10875</name>
</gene>
<dbReference type="AlphaFoldDB" id="A0A2N3HXD4"/>
<sequence length="85" mass="9400">MKNLAELDNSYPSFSEMKLSNKEMNLLAGGRCESVCYKQCTTKKKTTTVKIECGNKKKASALVQDLPNLAPEYPGEIGHITIIHP</sequence>
<organism evidence="1 2">
    <name type="scientific">Labilibaculum filiforme</name>
    <dbReference type="NCBI Taxonomy" id="1940526"/>
    <lineage>
        <taxon>Bacteria</taxon>
        <taxon>Pseudomonadati</taxon>
        <taxon>Bacteroidota</taxon>
        <taxon>Bacteroidia</taxon>
        <taxon>Marinilabiliales</taxon>
        <taxon>Marinifilaceae</taxon>
        <taxon>Labilibaculum</taxon>
    </lineage>
</organism>
<keyword evidence="2" id="KW-1185">Reference proteome</keyword>
<accession>A0A2N3HXD4</accession>
<protein>
    <submittedName>
        <fullName evidence="1">Uncharacterized protein</fullName>
    </submittedName>
</protein>
<name>A0A2N3HXD4_9BACT</name>
<comment type="caution">
    <text evidence="1">The sequence shown here is derived from an EMBL/GenBank/DDBJ whole genome shotgun (WGS) entry which is preliminary data.</text>
</comment>
<evidence type="ECO:0000313" key="1">
    <source>
        <dbReference type="EMBL" id="PKQ62708.1"/>
    </source>
</evidence>